<dbReference type="AlphaFoldDB" id="A0AAJ5UC33"/>
<dbReference type="Pfam" id="PF00583">
    <property type="entry name" value="Acetyltransf_1"/>
    <property type="match status" value="1"/>
</dbReference>
<evidence type="ECO:0000313" key="2">
    <source>
        <dbReference type="EMBL" id="WBG93038.1"/>
    </source>
</evidence>
<dbReference type="KEGG" id="kpie:N5580_20630"/>
<dbReference type="PANTHER" id="PTHR43072:SF8">
    <property type="entry name" value="ACYLTRANSFERASE FABY-RELATED"/>
    <property type="match status" value="1"/>
</dbReference>
<dbReference type="PROSITE" id="PS51186">
    <property type="entry name" value="GNAT"/>
    <property type="match status" value="1"/>
</dbReference>
<dbReference type="SUPFAM" id="SSF55729">
    <property type="entry name" value="Acyl-CoA N-acyltransferases (Nat)"/>
    <property type="match status" value="1"/>
</dbReference>
<keyword evidence="3" id="KW-1185">Reference proteome</keyword>
<organism evidence="2 3">
    <name type="scientific">Pantoea piersonii</name>
    <dbReference type="NCBI Taxonomy" id="2364647"/>
    <lineage>
        <taxon>Bacteria</taxon>
        <taxon>Pseudomonadati</taxon>
        <taxon>Pseudomonadota</taxon>
        <taxon>Gammaproteobacteria</taxon>
        <taxon>Enterobacterales</taxon>
        <taxon>Erwiniaceae</taxon>
        <taxon>Pantoea</taxon>
    </lineage>
</organism>
<dbReference type="CDD" id="cd04301">
    <property type="entry name" value="NAT_SF"/>
    <property type="match status" value="1"/>
</dbReference>
<keyword evidence="2" id="KW-0614">Plasmid</keyword>
<dbReference type="EMBL" id="CP104759">
    <property type="protein sequence ID" value="WBG93038.1"/>
    <property type="molecule type" value="Genomic_DNA"/>
</dbReference>
<accession>A0AAJ5UC33</accession>
<gene>
    <name evidence="2" type="ORF">N5580_20630</name>
</gene>
<proteinExistence type="predicted"/>
<protein>
    <submittedName>
        <fullName evidence="2">GNAT family N-acetyltransferase</fullName>
    </submittedName>
</protein>
<dbReference type="Proteomes" id="UP001211544">
    <property type="component" value="Plasmid pGABEKP28_1"/>
</dbReference>
<dbReference type="RefSeq" id="WP_269950477.1">
    <property type="nucleotide sequence ID" value="NZ_CP104759.1"/>
</dbReference>
<feature type="domain" description="N-acetyltransferase" evidence="1">
    <location>
        <begin position="1"/>
        <end position="160"/>
    </location>
</feature>
<dbReference type="InterPro" id="IPR000182">
    <property type="entry name" value="GNAT_dom"/>
</dbReference>
<geneLocation type="plasmid" evidence="2 3">
    <name>pGABEKP28_1</name>
</geneLocation>
<evidence type="ECO:0000313" key="3">
    <source>
        <dbReference type="Proteomes" id="UP001211544"/>
    </source>
</evidence>
<name>A0AAJ5UC33_9GAMM</name>
<sequence length="172" mass="19122">MHIIPATAHHVPAIQHIYAWHVLHGSATFETEPPDVEEMQNRLSALLEKGGIWLVALEENEVIGYCYLAPYRPRYAYRFTLEDSIYLDPECTGRGAGRALLTEAIRLAEARGFRQIVAVIAGNSNQASIGLHRALGFHETGVLKAVGFKHGSWLDTHFMQRELGEGDSTSPE</sequence>
<dbReference type="PANTHER" id="PTHR43072">
    <property type="entry name" value="N-ACETYLTRANSFERASE"/>
    <property type="match status" value="1"/>
</dbReference>
<dbReference type="GO" id="GO:0016747">
    <property type="term" value="F:acyltransferase activity, transferring groups other than amino-acyl groups"/>
    <property type="evidence" value="ECO:0007669"/>
    <property type="project" value="InterPro"/>
</dbReference>
<dbReference type="Gene3D" id="3.40.630.30">
    <property type="match status" value="1"/>
</dbReference>
<evidence type="ECO:0000259" key="1">
    <source>
        <dbReference type="PROSITE" id="PS51186"/>
    </source>
</evidence>
<reference evidence="2 3" key="1">
    <citation type="journal article" date="2022" name="J Glob Antimicrob Resist">
        <title>First complete genome of a multidrug resistant strain of the novel human pathogen Kalamiella piersonii (GABEKP28) identified in human saliva.</title>
        <authorList>
            <person name="McDonagh F."/>
            <person name="Singh N.K."/>
            <person name="Venkateswaran K."/>
            <person name="Lonappan A.M."/>
            <person name="Hallahan B."/>
            <person name="Tuohy A."/>
            <person name="Burke L."/>
            <person name="Kovarova A."/>
            <person name="Miliotis G."/>
        </authorList>
    </citation>
    <scope>NUCLEOTIDE SEQUENCE [LARGE SCALE GENOMIC DNA]</scope>
    <source>
        <strain evidence="2 3">GABEKP28</strain>
    </source>
</reference>
<dbReference type="InterPro" id="IPR016181">
    <property type="entry name" value="Acyl_CoA_acyltransferase"/>
</dbReference>